<feature type="transmembrane region" description="Helical" evidence="1">
    <location>
        <begin position="92"/>
        <end position="110"/>
    </location>
</feature>
<dbReference type="Proteomes" id="UP000002499">
    <property type="component" value="Unassembled WGS sequence"/>
</dbReference>
<proteinExistence type="predicted"/>
<dbReference type="KEGG" id="maw:19245541"/>
<dbReference type="PANTHER" id="PTHR31410">
    <property type="entry name" value="TRANSMEMBRANE PROTEIN 246"/>
    <property type="match status" value="1"/>
</dbReference>
<dbReference type="GO" id="GO:0006506">
    <property type="term" value="P:GPI anchor biosynthetic process"/>
    <property type="evidence" value="ECO:0007669"/>
    <property type="project" value="InterPro"/>
</dbReference>
<dbReference type="eggNOG" id="ENOG502SBPR">
    <property type="taxonomic scope" value="Eukaryota"/>
</dbReference>
<dbReference type="GO" id="GO:0000139">
    <property type="term" value="C:Golgi membrane"/>
    <property type="evidence" value="ECO:0007669"/>
    <property type="project" value="InterPro"/>
</dbReference>
<keyword evidence="1" id="KW-0812">Transmembrane</keyword>
<protein>
    <recommendedName>
        <fullName evidence="4">Integral membrane protein</fullName>
    </recommendedName>
</protein>
<dbReference type="PANTHER" id="PTHR31410:SF1">
    <property type="entry name" value="POST-GPI ATTACHMENT TO PROTEINS FACTOR 4"/>
    <property type="match status" value="1"/>
</dbReference>
<reference evidence="2 3" key="1">
    <citation type="journal article" date="2011" name="PLoS Genet.">
        <title>Genome sequencing and comparative transcriptomics of the model entomopathogenic fungi Metarhizium anisopliae and M. acridum.</title>
        <authorList>
            <person name="Gao Q."/>
            <person name="Jin K."/>
            <person name="Ying S.H."/>
            <person name="Zhang Y."/>
            <person name="Xiao G."/>
            <person name="Shang Y."/>
            <person name="Duan Z."/>
            <person name="Hu X."/>
            <person name="Xie X.Q."/>
            <person name="Zhou G."/>
            <person name="Peng G."/>
            <person name="Luo Z."/>
            <person name="Huang W."/>
            <person name="Wang B."/>
            <person name="Fang W."/>
            <person name="Wang S."/>
            <person name="Zhong Y."/>
            <person name="Ma L.J."/>
            <person name="St Leger R.J."/>
            <person name="Zhao G.P."/>
            <person name="Pei Y."/>
            <person name="Feng M.G."/>
            <person name="Xia Y."/>
            <person name="Wang C."/>
        </authorList>
    </citation>
    <scope>NUCLEOTIDE SEQUENCE [LARGE SCALE GENOMIC DNA]</scope>
    <source>
        <strain evidence="2 3">CQMa 102</strain>
    </source>
</reference>
<keyword evidence="3" id="KW-1185">Reference proteome</keyword>
<dbReference type="HOGENOM" id="CLU_036324_1_0_1"/>
<dbReference type="GeneID" id="19245541"/>
<name>E9DUD2_METAQ</name>
<accession>E9DUD2</accession>
<evidence type="ECO:0000313" key="3">
    <source>
        <dbReference type="Proteomes" id="UP000002499"/>
    </source>
</evidence>
<keyword evidence="1" id="KW-0472">Membrane</keyword>
<dbReference type="CDD" id="cd22189">
    <property type="entry name" value="PGAP4-like_fungal"/>
    <property type="match status" value="1"/>
</dbReference>
<dbReference type="InterPro" id="IPR029675">
    <property type="entry name" value="PGAP4"/>
</dbReference>
<dbReference type="GO" id="GO:0016757">
    <property type="term" value="F:glycosyltransferase activity"/>
    <property type="evidence" value="ECO:0007669"/>
    <property type="project" value="InterPro"/>
</dbReference>
<dbReference type="OMA" id="WIVILED"/>
<keyword evidence="1" id="KW-1133">Transmembrane helix</keyword>
<evidence type="ECO:0008006" key="4">
    <source>
        <dbReference type="Google" id="ProtNLM"/>
    </source>
</evidence>
<evidence type="ECO:0000256" key="1">
    <source>
        <dbReference type="SAM" id="Phobius"/>
    </source>
</evidence>
<sequence>MASSEKLQREDNFLEKGVYDYVYALRHCFENGAPFIGMFEDDILLAQGWLVRTLIGLQQISGDSTSWLYMRLFNQERSTGWENRHIGGNHEHWIIIGIGLFVSVPAWLLYRRCRWTRTIIDPVTIFLLVAIVNPALVILFFQSGKATMLPPSPGVFNEPFGCCSQAMVFPRQQVPLLIEFLQRRQKGQIDLLLNDLAVESGLARYALYPVQAQHIGLDSARMTDKSEAQAIWSMAFEDLDPTRLNQSHQQMVSQYYG</sequence>
<dbReference type="InParanoid" id="E9DUD2"/>
<gene>
    <name evidence="2" type="ORF">MAC_01230</name>
</gene>
<dbReference type="EMBL" id="GL698474">
    <property type="protein sequence ID" value="EFY92594.1"/>
    <property type="molecule type" value="Genomic_DNA"/>
</dbReference>
<organism evidence="3">
    <name type="scientific">Metarhizium acridum (strain CQMa 102)</name>
    <dbReference type="NCBI Taxonomy" id="655827"/>
    <lineage>
        <taxon>Eukaryota</taxon>
        <taxon>Fungi</taxon>
        <taxon>Dikarya</taxon>
        <taxon>Ascomycota</taxon>
        <taxon>Pezizomycotina</taxon>
        <taxon>Sordariomycetes</taxon>
        <taxon>Hypocreomycetidae</taxon>
        <taxon>Hypocreales</taxon>
        <taxon>Clavicipitaceae</taxon>
        <taxon>Metarhizium</taxon>
    </lineage>
</organism>
<dbReference type="OrthoDB" id="2016523at2759"/>
<evidence type="ECO:0000313" key="2">
    <source>
        <dbReference type="EMBL" id="EFY92594.1"/>
    </source>
</evidence>
<dbReference type="AlphaFoldDB" id="E9DUD2"/>
<feature type="transmembrane region" description="Helical" evidence="1">
    <location>
        <begin position="122"/>
        <end position="141"/>
    </location>
</feature>